<evidence type="ECO:0000259" key="7">
    <source>
        <dbReference type="PROSITE" id="PS50961"/>
    </source>
</evidence>
<feature type="domain" description="HTH La-type RNA-binding" evidence="7">
    <location>
        <begin position="12"/>
        <end position="132"/>
    </location>
</feature>
<dbReference type="SUPFAM" id="SSF54928">
    <property type="entry name" value="RNA-binding domain, RBD"/>
    <property type="match status" value="1"/>
</dbReference>
<dbReference type="SUPFAM" id="SSF46785">
    <property type="entry name" value="Winged helix' DNA-binding domain"/>
    <property type="match status" value="1"/>
</dbReference>
<evidence type="ECO:0000256" key="4">
    <source>
        <dbReference type="PROSITE-ProRule" id="PRU00332"/>
    </source>
</evidence>
<dbReference type="InterPro" id="IPR006630">
    <property type="entry name" value="La_HTH"/>
</dbReference>
<dbReference type="InterPro" id="IPR036388">
    <property type="entry name" value="WH-like_DNA-bd_sf"/>
</dbReference>
<feature type="compositionally biased region" description="Basic and acidic residues" evidence="5">
    <location>
        <begin position="257"/>
        <end position="269"/>
    </location>
</feature>
<feature type="region of interest" description="Disordered" evidence="5">
    <location>
        <begin position="254"/>
        <end position="277"/>
    </location>
</feature>
<dbReference type="InterPro" id="IPR000504">
    <property type="entry name" value="RRM_dom"/>
</dbReference>
<dbReference type="GO" id="GO:1990904">
    <property type="term" value="C:ribonucleoprotein complex"/>
    <property type="evidence" value="ECO:0007669"/>
    <property type="project" value="UniProtKB-UniRule"/>
</dbReference>
<dbReference type="InterPro" id="IPR045180">
    <property type="entry name" value="La_dom_prot"/>
</dbReference>
<keyword evidence="2 4" id="KW-0694">RNA-binding</keyword>
<reference evidence="9" key="1">
    <citation type="submission" date="2022-07" db="EMBL/GenBank/DDBJ databases">
        <title>Phylogenomic reconstructions and comparative analyses of Kickxellomycotina fungi.</title>
        <authorList>
            <person name="Reynolds N.K."/>
            <person name="Stajich J.E."/>
            <person name="Barry K."/>
            <person name="Grigoriev I.V."/>
            <person name="Crous P."/>
            <person name="Smith M.E."/>
        </authorList>
    </citation>
    <scope>NUCLEOTIDE SEQUENCE</scope>
    <source>
        <strain evidence="9">NRRL 1566</strain>
    </source>
</reference>
<protein>
    <recommendedName>
        <fullName evidence="11">HTH La-type RNA-binding domain-containing protein</fullName>
    </recommendedName>
</protein>
<dbReference type="InterPro" id="IPR036390">
    <property type="entry name" value="WH_DNA-bd_sf"/>
</dbReference>
<dbReference type="GO" id="GO:0006396">
    <property type="term" value="P:RNA processing"/>
    <property type="evidence" value="ECO:0007669"/>
    <property type="project" value="InterPro"/>
</dbReference>
<dbReference type="PANTHER" id="PTHR22792">
    <property type="entry name" value="LUPUS LA PROTEIN-RELATED"/>
    <property type="match status" value="1"/>
</dbReference>
<dbReference type="Pfam" id="PF05383">
    <property type="entry name" value="La"/>
    <property type="match status" value="1"/>
</dbReference>
<dbReference type="InterPro" id="IPR002344">
    <property type="entry name" value="Lupus_La"/>
</dbReference>
<dbReference type="GO" id="GO:0045727">
    <property type="term" value="P:positive regulation of translation"/>
    <property type="evidence" value="ECO:0007669"/>
    <property type="project" value="TreeGrafter"/>
</dbReference>
<comment type="caution">
    <text evidence="9">The sequence shown here is derived from an EMBL/GenBank/DDBJ whole genome shotgun (WGS) entry which is preliminary data.</text>
</comment>
<dbReference type="PROSITE" id="PS51939">
    <property type="entry name" value="XRRM"/>
    <property type="match status" value="1"/>
</dbReference>
<dbReference type="GO" id="GO:0005634">
    <property type="term" value="C:nucleus"/>
    <property type="evidence" value="ECO:0007669"/>
    <property type="project" value="UniProtKB-SubCell"/>
</dbReference>
<dbReference type="InterPro" id="IPR012677">
    <property type="entry name" value="Nucleotide-bd_a/b_plait_sf"/>
</dbReference>
<dbReference type="PANTHER" id="PTHR22792:SF166">
    <property type="entry name" value="LUPUS LA PROTEIN HOMOLOG"/>
    <property type="match status" value="1"/>
</dbReference>
<evidence type="ECO:0000259" key="6">
    <source>
        <dbReference type="PROSITE" id="PS50102"/>
    </source>
</evidence>
<sequence length="390" mass="44180">MAPVEGIPEVISSFSDETTQKVVNQVKHYLSDANLNHDTYMRKTIEENDGWVPVAALARFNRLRQLMDLPFDDKKQASNKKKKQALPPVPEHMVRLLGSSIKKAVGDNDDVVEVKEDASAIRRKVAYKPTEDWFERTVHFKGLDYGVEWADLIDELTAYFNEAIEGDNVLLVRLRRNPRTKQFKGNVLVEFKTLEQAEQASKREDLEFKGKKLEPAMLPAYHDTKLAADEFIQPEMQKPKASYPTYEEWCAAHGRQPKPEKQQKRKSEEQPAEEPVDPKMLVRFTGVEGNPSIKEIKEALGQLGNVRFVEYENEASEGIARFDTAIADEIAEKHPEGVKLNDDVTLKLATVDEDAANAFFERAKAAADNARGKKRAGRGGRGGRNKRSRF</sequence>
<dbReference type="Proteomes" id="UP001139887">
    <property type="component" value="Unassembled WGS sequence"/>
</dbReference>
<feature type="region of interest" description="Disordered" evidence="5">
    <location>
        <begin position="364"/>
        <end position="390"/>
    </location>
</feature>
<evidence type="ECO:0008006" key="11">
    <source>
        <dbReference type="Google" id="ProtNLM"/>
    </source>
</evidence>
<keyword evidence="3" id="KW-0539">Nucleus</keyword>
<dbReference type="InterPro" id="IPR035979">
    <property type="entry name" value="RBD_domain_sf"/>
</dbReference>
<dbReference type="EMBL" id="JANBUW010000022">
    <property type="protein sequence ID" value="KAJ2850844.1"/>
    <property type="molecule type" value="Genomic_DNA"/>
</dbReference>
<dbReference type="SMART" id="SM00360">
    <property type="entry name" value="RRM"/>
    <property type="match status" value="1"/>
</dbReference>
<proteinExistence type="predicted"/>
<evidence type="ECO:0000256" key="1">
    <source>
        <dbReference type="ARBA" id="ARBA00004123"/>
    </source>
</evidence>
<dbReference type="Gene3D" id="3.30.70.330">
    <property type="match status" value="2"/>
</dbReference>
<evidence type="ECO:0000256" key="2">
    <source>
        <dbReference type="ARBA" id="ARBA00022884"/>
    </source>
</evidence>
<dbReference type="PROSITE" id="PS50102">
    <property type="entry name" value="RRM"/>
    <property type="match status" value="1"/>
</dbReference>
<comment type="subcellular location">
    <subcellularLocation>
        <location evidence="1">Nucleus</location>
    </subcellularLocation>
</comment>
<dbReference type="PROSITE" id="PS50961">
    <property type="entry name" value="HTH_LA"/>
    <property type="match status" value="1"/>
</dbReference>
<dbReference type="CDD" id="cd12291">
    <property type="entry name" value="RRM1_La"/>
    <property type="match status" value="1"/>
</dbReference>
<dbReference type="Gene3D" id="1.10.10.10">
    <property type="entry name" value="Winged helix-like DNA-binding domain superfamily/Winged helix DNA-binding domain"/>
    <property type="match status" value="1"/>
</dbReference>
<dbReference type="AlphaFoldDB" id="A0A9W8LYY0"/>
<dbReference type="Pfam" id="PF08777">
    <property type="entry name" value="RRM_3"/>
    <property type="match status" value="1"/>
</dbReference>
<evidence type="ECO:0000313" key="9">
    <source>
        <dbReference type="EMBL" id="KAJ2850844.1"/>
    </source>
</evidence>
<evidence type="ECO:0000313" key="10">
    <source>
        <dbReference type="Proteomes" id="UP001139887"/>
    </source>
</evidence>
<dbReference type="GO" id="GO:0003723">
    <property type="term" value="F:RNA binding"/>
    <property type="evidence" value="ECO:0007669"/>
    <property type="project" value="UniProtKB-UniRule"/>
</dbReference>
<evidence type="ECO:0000259" key="8">
    <source>
        <dbReference type="PROSITE" id="PS51939"/>
    </source>
</evidence>
<dbReference type="GO" id="GO:0010494">
    <property type="term" value="C:cytoplasmic stress granule"/>
    <property type="evidence" value="ECO:0007669"/>
    <property type="project" value="TreeGrafter"/>
</dbReference>
<feature type="domain" description="XRRM" evidence="8">
    <location>
        <begin position="275"/>
        <end position="390"/>
    </location>
</feature>
<name>A0A9W8LYY0_9FUNG</name>
<evidence type="ECO:0000256" key="5">
    <source>
        <dbReference type="SAM" id="MobiDB-lite"/>
    </source>
</evidence>
<dbReference type="InterPro" id="IPR014886">
    <property type="entry name" value="La_xRRM"/>
</dbReference>
<gene>
    <name evidence="9" type="ORF">IWW36_001568</name>
</gene>
<feature type="domain" description="RRM" evidence="6">
    <location>
        <begin position="136"/>
        <end position="214"/>
    </location>
</feature>
<evidence type="ECO:0000256" key="3">
    <source>
        <dbReference type="ARBA" id="ARBA00023242"/>
    </source>
</evidence>
<accession>A0A9W8LYY0</accession>
<dbReference type="GO" id="GO:0005829">
    <property type="term" value="C:cytosol"/>
    <property type="evidence" value="ECO:0007669"/>
    <property type="project" value="TreeGrafter"/>
</dbReference>
<keyword evidence="10" id="KW-1185">Reference proteome</keyword>
<dbReference type="PRINTS" id="PR00302">
    <property type="entry name" value="LUPUSLA"/>
</dbReference>
<dbReference type="OrthoDB" id="439993at2759"/>
<feature type="compositionally biased region" description="Basic residues" evidence="5">
    <location>
        <begin position="372"/>
        <end position="390"/>
    </location>
</feature>
<dbReference type="SMART" id="SM00715">
    <property type="entry name" value="LA"/>
    <property type="match status" value="1"/>
</dbReference>
<organism evidence="9 10">
    <name type="scientific">Coemansia brasiliensis</name>
    <dbReference type="NCBI Taxonomy" id="2650707"/>
    <lineage>
        <taxon>Eukaryota</taxon>
        <taxon>Fungi</taxon>
        <taxon>Fungi incertae sedis</taxon>
        <taxon>Zoopagomycota</taxon>
        <taxon>Kickxellomycotina</taxon>
        <taxon>Kickxellomycetes</taxon>
        <taxon>Kickxellales</taxon>
        <taxon>Kickxellaceae</taxon>
        <taxon>Coemansia</taxon>
    </lineage>
</organism>